<keyword evidence="2" id="KW-1185">Reference proteome</keyword>
<sequence length="71" mass="7738">MDAKLLGRDEIWLLAKLSTSKHVHDPSSSGTSLSLFRQAKRTRSFFRSPISGAAPSRSKLFSLSAQSDGSE</sequence>
<name>A0AAV2JW98_KNICA</name>
<dbReference type="Proteomes" id="UP001497482">
    <property type="component" value="Chromosome 14"/>
</dbReference>
<dbReference type="AlphaFoldDB" id="A0AAV2JW98"/>
<organism evidence="1 2">
    <name type="scientific">Knipowitschia caucasica</name>
    <name type="common">Caucasian dwarf goby</name>
    <name type="synonym">Pomatoschistus caucasicus</name>
    <dbReference type="NCBI Taxonomy" id="637954"/>
    <lineage>
        <taxon>Eukaryota</taxon>
        <taxon>Metazoa</taxon>
        <taxon>Chordata</taxon>
        <taxon>Craniata</taxon>
        <taxon>Vertebrata</taxon>
        <taxon>Euteleostomi</taxon>
        <taxon>Actinopterygii</taxon>
        <taxon>Neopterygii</taxon>
        <taxon>Teleostei</taxon>
        <taxon>Neoteleostei</taxon>
        <taxon>Acanthomorphata</taxon>
        <taxon>Gobiaria</taxon>
        <taxon>Gobiiformes</taxon>
        <taxon>Gobioidei</taxon>
        <taxon>Gobiidae</taxon>
        <taxon>Gobiinae</taxon>
        <taxon>Knipowitschia</taxon>
    </lineage>
</organism>
<reference evidence="1 2" key="1">
    <citation type="submission" date="2024-04" db="EMBL/GenBank/DDBJ databases">
        <authorList>
            <person name="Waldvogel A.-M."/>
            <person name="Schoenle A."/>
        </authorList>
    </citation>
    <scope>NUCLEOTIDE SEQUENCE [LARGE SCALE GENOMIC DNA]</scope>
</reference>
<accession>A0AAV2JW98</accession>
<evidence type="ECO:0000313" key="1">
    <source>
        <dbReference type="EMBL" id="CAL1580478.1"/>
    </source>
</evidence>
<dbReference type="EMBL" id="OZ035836">
    <property type="protein sequence ID" value="CAL1580478.1"/>
    <property type="molecule type" value="Genomic_DNA"/>
</dbReference>
<proteinExistence type="predicted"/>
<evidence type="ECO:0000313" key="2">
    <source>
        <dbReference type="Proteomes" id="UP001497482"/>
    </source>
</evidence>
<protein>
    <submittedName>
        <fullName evidence="1">Uncharacterized protein</fullName>
    </submittedName>
</protein>
<gene>
    <name evidence="1" type="ORF">KC01_LOCUS11315</name>
</gene>